<proteinExistence type="predicted"/>
<organism evidence="1 2">
    <name type="scientific">Niveispirillum lacus</name>
    <dbReference type="NCBI Taxonomy" id="1981099"/>
    <lineage>
        <taxon>Bacteria</taxon>
        <taxon>Pseudomonadati</taxon>
        <taxon>Pseudomonadota</taxon>
        <taxon>Alphaproteobacteria</taxon>
        <taxon>Rhodospirillales</taxon>
        <taxon>Azospirillaceae</taxon>
        <taxon>Niveispirillum</taxon>
    </lineage>
</organism>
<gene>
    <name evidence="1" type="ORF">CHU95_16780</name>
</gene>
<comment type="caution">
    <text evidence="1">The sequence shown here is derived from an EMBL/GenBank/DDBJ whole genome shotgun (WGS) entry which is preliminary data.</text>
</comment>
<dbReference type="AlphaFoldDB" id="A0A255YVJ8"/>
<protein>
    <submittedName>
        <fullName evidence="1">Uncharacterized protein</fullName>
    </submittedName>
</protein>
<sequence length="80" mass="8443">MTRSAIFLALAPVFGLLAVTLDIFASMTSWYAQAVHQLCQSFFAGFLTGGCPTGGKAVTLLGQNPLKEKKAARLGRPEVG</sequence>
<accession>A0A255YVJ8</accession>
<keyword evidence="2" id="KW-1185">Reference proteome</keyword>
<dbReference type="EMBL" id="NOXU01000031">
    <property type="protein sequence ID" value="OYQ32450.1"/>
    <property type="molecule type" value="Genomic_DNA"/>
</dbReference>
<reference evidence="1 2" key="1">
    <citation type="submission" date="2017-07" db="EMBL/GenBank/DDBJ databases">
        <title>Niveispirillum cyanobacteriorum sp. nov., isolated from cyanobacterial aggregates in a eutrophic lake.</title>
        <authorList>
            <person name="Cai H."/>
        </authorList>
    </citation>
    <scope>NUCLEOTIDE SEQUENCE [LARGE SCALE GENOMIC DNA]</scope>
    <source>
        <strain evidence="2">TH1-14</strain>
    </source>
</reference>
<evidence type="ECO:0000313" key="1">
    <source>
        <dbReference type="EMBL" id="OYQ32450.1"/>
    </source>
</evidence>
<name>A0A255YVJ8_9PROT</name>
<dbReference type="Proteomes" id="UP000216998">
    <property type="component" value="Unassembled WGS sequence"/>
</dbReference>
<evidence type="ECO:0000313" key="2">
    <source>
        <dbReference type="Proteomes" id="UP000216998"/>
    </source>
</evidence>